<name>A0ABR6NJG2_9SPHN</name>
<dbReference type="Pfam" id="PF11578">
    <property type="entry name" value="DUF3237"/>
    <property type="match status" value="1"/>
</dbReference>
<evidence type="ECO:0000313" key="2">
    <source>
        <dbReference type="Proteomes" id="UP001138540"/>
    </source>
</evidence>
<evidence type="ECO:0000313" key="1">
    <source>
        <dbReference type="EMBL" id="MBB5986767.1"/>
    </source>
</evidence>
<proteinExistence type="predicted"/>
<sequence length="150" mass="17014">MTELSIALDREPQFIAKIGFAPAFEVRLEFEPVRIEQTPHGERRMRKIVGGAISGKIEGAVYPSGGGDYSLKRTDGVTDLNTHIVLRDKKGEWLYIRNIGYARLDGYQRVTSWMDVDVRSDHNWVLGLFFVGVIEEPNDASALIRFFEVL</sequence>
<protein>
    <recommendedName>
        <fullName evidence="3">DUF3237 domain-containing protein</fullName>
    </recommendedName>
</protein>
<comment type="caution">
    <text evidence="1">The sequence shown here is derived from an EMBL/GenBank/DDBJ whole genome shotgun (WGS) entry which is preliminary data.</text>
</comment>
<dbReference type="RefSeq" id="WP_184154637.1">
    <property type="nucleotide sequence ID" value="NZ_JACHKA010000001.1"/>
</dbReference>
<organism evidence="1 2">
    <name type="scientific">Sphingobium lignivorans</name>
    <dbReference type="NCBI Taxonomy" id="2735886"/>
    <lineage>
        <taxon>Bacteria</taxon>
        <taxon>Pseudomonadati</taxon>
        <taxon>Pseudomonadota</taxon>
        <taxon>Alphaproteobacteria</taxon>
        <taxon>Sphingomonadales</taxon>
        <taxon>Sphingomonadaceae</taxon>
        <taxon>Sphingobium</taxon>
    </lineage>
</organism>
<reference evidence="1 2" key="1">
    <citation type="submission" date="2020-08" db="EMBL/GenBank/DDBJ databases">
        <title>Exploring microbial biodiversity for novel pathways involved in the catabolism of aromatic compounds derived from lignin.</title>
        <authorList>
            <person name="Elkins J."/>
        </authorList>
    </citation>
    <scope>NUCLEOTIDE SEQUENCE [LARGE SCALE GENOMIC DNA]</scope>
    <source>
        <strain evidence="1 2">B1D3A</strain>
    </source>
</reference>
<keyword evidence="2" id="KW-1185">Reference proteome</keyword>
<dbReference type="EMBL" id="JACHKA010000001">
    <property type="protein sequence ID" value="MBB5986767.1"/>
    <property type="molecule type" value="Genomic_DNA"/>
</dbReference>
<evidence type="ECO:0008006" key="3">
    <source>
        <dbReference type="Google" id="ProtNLM"/>
    </source>
</evidence>
<dbReference type="Gene3D" id="2.40.160.20">
    <property type="match status" value="1"/>
</dbReference>
<dbReference type="Proteomes" id="UP001138540">
    <property type="component" value="Unassembled WGS sequence"/>
</dbReference>
<accession>A0ABR6NJG2</accession>
<gene>
    <name evidence="1" type="ORF">HNP60_002741</name>
</gene>